<sequence length="191" mass="20368">MTIHSPASSQPSGHLSLEQFAEAAKGNESVYLSISGQSMQVLGMGTTPGGRAVAWVAPDVDTTRMFTEALQHSYGPGIAKAIAQELGLQPSPGKPLSSRTVMHALDMARTAGQALSGIDFVTALEYSAQNEGLGFKSVCQELNLDPGSLDAQQREAIDHALQERFQQAASEGRSPVPPETVRSWLHEVLRN</sequence>
<accession>A0ABU1D830</accession>
<keyword evidence="2" id="KW-1185">Reference proteome</keyword>
<dbReference type="Proteomes" id="UP001232156">
    <property type="component" value="Unassembled WGS sequence"/>
</dbReference>
<gene>
    <name evidence="1" type="ORF">Q8947_11150</name>
</gene>
<proteinExistence type="predicted"/>
<protein>
    <submittedName>
        <fullName evidence="1">Uncharacterized protein</fullName>
    </submittedName>
</protein>
<reference evidence="1 2" key="1">
    <citation type="submission" date="2023-08" db="EMBL/GenBank/DDBJ databases">
        <title>Alcaligenaceae gen. nov., a novel taxon isolated from the sludge of Yixing Pesticide Factory.</title>
        <authorList>
            <person name="Ruan L."/>
        </authorList>
    </citation>
    <scope>NUCLEOTIDE SEQUENCE [LARGE SCALE GENOMIC DNA]</scope>
    <source>
        <strain evidence="1 2">LG-2</strain>
    </source>
</reference>
<comment type="caution">
    <text evidence="1">The sequence shown here is derived from an EMBL/GenBank/DDBJ whole genome shotgun (WGS) entry which is preliminary data.</text>
</comment>
<dbReference type="RefSeq" id="WP_347287304.1">
    <property type="nucleotide sequence ID" value="NZ_JAUZQE010000027.1"/>
</dbReference>
<dbReference type="EMBL" id="JAUZQE010000027">
    <property type="protein sequence ID" value="MDR4126537.1"/>
    <property type="molecule type" value="Genomic_DNA"/>
</dbReference>
<name>A0ABU1D830_9BURK</name>
<evidence type="ECO:0000313" key="1">
    <source>
        <dbReference type="EMBL" id="MDR4126537.1"/>
    </source>
</evidence>
<evidence type="ECO:0000313" key="2">
    <source>
        <dbReference type="Proteomes" id="UP001232156"/>
    </source>
</evidence>
<organism evidence="1 2">
    <name type="scientific">Yanghanlia caeni</name>
    <dbReference type="NCBI Taxonomy" id="3064283"/>
    <lineage>
        <taxon>Bacteria</taxon>
        <taxon>Pseudomonadati</taxon>
        <taxon>Pseudomonadota</taxon>
        <taxon>Betaproteobacteria</taxon>
        <taxon>Burkholderiales</taxon>
        <taxon>Alcaligenaceae</taxon>
        <taxon>Yanghanlia</taxon>
    </lineage>
</organism>